<sequence length="222" mass="24796">MKRLGAIIMTVLLIGIIIGSYTVLTREKGKETGAGTGAKIETETETEEDATTDQEEDTTDYMQFVGTVTEIEEDTKEIRLTVEDKDEMIMILRVNDDSLLFNSGTTEQLKKTSLKKGATVEAYYDKNKPMLTIYPATVTPELIIVKDESVFGEVKVSKFDKDFLSLDGELKLNVSKDTLLVNQQGKEITEKELHGKELVVFYAMTTRSLPPQTPPTKIMALD</sequence>
<dbReference type="EMBL" id="UXAV01000041">
    <property type="protein sequence ID" value="VDC28226.1"/>
    <property type="molecule type" value="Genomic_DNA"/>
</dbReference>
<reference evidence="3 4" key="1">
    <citation type="submission" date="2018-11" db="EMBL/GenBank/DDBJ databases">
        <authorList>
            <person name="Criscuolo A."/>
        </authorList>
    </citation>
    <scope>NUCLEOTIDE SEQUENCE [LARGE SCALE GENOMIC DNA]</scope>
    <source>
        <strain evidence="3">ATB-66</strain>
    </source>
</reference>
<gene>
    <name evidence="3" type="ORF">FILTAD_01840</name>
</gene>
<feature type="region of interest" description="Disordered" evidence="1">
    <location>
        <begin position="32"/>
        <end position="56"/>
    </location>
</feature>
<feature type="compositionally biased region" description="Acidic residues" evidence="1">
    <location>
        <begin position="43"/>
        <end position="56"/>
    </location>
</feature>
<dbReference type="RefSeq" id="WP_124070350.1">
    <property type="nucleotide sequence ID" value="NZ_CBCRXF010000005.1"/>
</dbReference>
<keyword evidence="2" id="KW-0812">Transmembrane</keyword>
<proteinExistence type="predicted"/>
<keyword evidence="2" id="KW-1133">Transmembrane helix</keyword>
<protein>
    <submittedName>
        <fullName evidence="3">Uncharacterized protein</fullName>
    </submittedName>
</protein>
<accession>A0A3P5XI84</accession>
<name>A0A3P5XI84_9BACL</name>
<keyword evidence="4" id="KW-1185">Reference proteome</keyword>
<dbReference type="OrthoDB" id="1684927at2"/>
<dbReference type="AlphaFoldDB" id="A0A3P5XI84"/>
<evidence type="ECO:0000256" key="1">
    <source>
        <dbReference type="SAM" id="MobiDB-lite"/>
    </source>
</evidence>
<keyword evidence="2" id="KW-0472">Membrane</keyword>
<evidence type="ECO:0000313" key="4">
    <source>
        <dbReference type="Proteomes" id="UP000270468"/>
    </source>
</evidence>
<organism evidence="3 4">
    <name type="scientific">Filibacter tadaridae</name>
    <dbReference type="NCBI Taxonomy" id="2483811"/>
    <lineage>
        <taxon>Bacteria</taxon>
        <taxon>Bacillati</taxon>
        <taxon>Bacillota</taxon>
        <taxon>Bacilli</taxon>
        <taxon>Bacillales</taxon>
        <taxon>Caryophanaceae</taxon>
        <taxon>Filibacter</taxon>
    </lineage>
</organism>
<dbReference type="Proteomes" id="UP000270468">
    <property type="component" value="Unassembled WGS sequence"/>
</dbReference>
<evidence type="ECO:0000313" key="3">
    <source>
        <dbReference type="EMBL" id="VDC28226.1"/>
    </source>
</evidence>
<feature type="transmembrane region" description="Helical" evidence="2">
    <location>
        <begin position="6"/>
        <end position="24"/>
    </location>
</feature>
<evidence type="ECO:0000256" key="2">
    <source>
        <dbReference type="SAM" id="Phobius"/>
    </source>
</evidence>